<dbReference type="EMBL" id="UYYB01107383">
    <property type="protein sequence ID" value="VDM80107.1"/>
    <property type="molecule type" value="Genomic_DNA"/>
</dbReference>
<feature type="region of interest" description="Disordered" evidence="1">
    <location>
        <begin position="56"/>
        <end position="75"/>
    </location>
</feature>
<dbReference type="Proteomes" id="UP000270094">
    <property type="component" value="Unassembled WGS sequence"/>
</dbReference>
<dbReference type="OrthoDB" id="5844218at2759"/>
<evidence type="ECO:0000256" key="2">
    <source>
        <dbReference type="SAM" id="SignalP"/>
    </source>
</evidence>
<keyword evidence="2" id="KW-0732">Signal</keyword>
<reference evidence="3 4" key="1">
    <citation type="submission" date="2018-11" db="EMBL/GenBank/DDBJ databases">
        <authorList>
            <consortium name="Pathogen Informatics"/>
        </authorList>
    </citation>
    <scope>NUCLEOTIDE SEQUENCE [LARGE SCALE GENOMIC DNA]</scope>
</reference>
<protein>
    <submittedName>
        <fullName evidence="3">Uncharacterized protein</fullName>
    </submittedName>
</protein>
<sequence>MAPSLFMALIVSSVLISAMTAPPKLVLEETPIVFGTIHGSPIIAVFHGQSDLIKEDVQGKDTEDDPLEKMGSVVA</sequence>
<name>A0A3P7JV43_STRVU</name>
<dbReference type="AlphaFoldDB" id="A0A3P7JV43"/>
<evidence type="ECO:0000313" key="3">
    <source>
        <dbReference type="EMBL" id="VDM80107.1"/>
    </source>
</evidence>
<proteinExistence type="predicted"/>
<accession>A0A3P7JV43</accession>
<feature type="signal peptide" evidence="2">
    <location>
        <begin position="1"/>
        <end position="20"/>
    </location>
</feature>
<keyword evidence="4" id="KW-1185">Reference proteome</keyword>
<feature type="chain" id="PRO_5018295608" evidence="2">
    <location>
        <begin position="21"/>
        <end position="75"/>
    </location>
</feature>
<evidence type="ECO:0000256" key="1">
    <source>
        <dbReference type="SAM" id="MobiDB-lite"/>
    </source>
</evidence>
<evidence type="ECO:0000313" key="4">
    <source>
        <dbReference type="Proteomes" id="UP000270094"/>
    </source>
</evidence>
<gene>
    <name evidence="3" type="ORF">SVUK_LOCUS15105</name>
</gene>
<organism evidence="3 4">
    <name type="scientific">Strongylus vulgaris</name>
    <name type="common">Blood worm</name>
    <dbReference type="NCBI Taxonomy" id="40348"/>
    <lineage>
        <taxon>Eukaryota</taxon>
        <taxon>Metazoa</taxon>
        <taxon>Ecdysozoa</taxon>
        <taxon>Nematoda</taxon>
        <taxon>Chromadorea</taxon>
        <taxon>Rhabditida</taxon>
        <taxon>Rhabditina</taxon>
        <taxon>Rhabditomorpha</taxon>
        <taxon>Strongyloidea</taxon>
        <taxon>Strongylidae</taxon>
        <taxon>Strongylus</taxon>
    </lineage>
</organism>